<name>A0A0F9UNT9_9ZZZZ</name>
<comment type="caution">
    <text evidence="1">The sequence shown here is derived from an EMBL/GenBank/DDBJ whole genome shotgun (WGS) entry which is preliminary data.</text>
</comment>
<accession>A0A0F9UNT9</accession>
<evidence type="ECO:0000313" key="1">
    <source>
        <dbReference type="EMBL" id="KKN62861.1"/>
    </source>
</evidence>
<reference evidence="1" key="1">
    <citation type="journal article" date="2015" name="Nature">
        <title>Complex archaea that bridge the gap between prokaryotes and eukaryotes.</title>
        <authorList>
            <person name="Spang A."/>
            <person name="Saw J.H."/>
            <person name="Jorgensen S.L."/>
            <person name="Zaremba-Niedzwiedzka K."/>
            <person name="Martijn J."/>
            <person name="Lind A.E."/>
            <person name="van Eijk R."/>
            <person name="Schleper C."/>
            <person name="Guy L."/>
            <person name="Ettema T.J."/>
        </authorList>
    </citation>
    <scope>NUCLEOTIDE SEQUENCE</scope>
</reference>
<gene>
    <name evidence="1" type="ORF">LCGC14_0507600</name>
</gene>
<dbReference type="AlphaFoldDB" id="A0A0F9UNT9"/>
<organism evidence="1">
    <name type="scientific">marine sediment metagenome</name>
    <dbReference type="NCBI Taxonomy" id="412755"/>
    <lineage>
        <taxon>unclassified sequences</taxon>
        <taxon>metagenomes</taxon>
        <taxon>ecological metagenomes</taxon>
    </lineage>
</organism>
<protein>
    <submittedName>
        <fullName evidence="1">Uncharacterized protein</fullName>
    </submittedName>
</protein>
<dbReference type="EMBL" id="LAZR01000610">
    <property type="protein sequence ID" value="KKN62861.1"/>
    <property type="molecule type" value="Genomic_DNA"/>
</dbReference>
<sequence length="76" mass="9037">MLIKPFSEKILHKYSAAVVIKNNRILGLWFPDDFIFCNGQSAQEKDRVDAQRMHDYLKQIGFYQKVKRLRSSDYLN</sequence>
<proteinExistence type="predicted"/>